<accession>A0A3Q9BZ74</accession>
<proteinExistence type="predicted"/>
<dbReference type="Pfam" id="PF13385">
    <property type="entry name" value="Laminin_G_3"/>
    <property type="match status" value="1"/>
</dbReference>
<feature type="region of interest" description="Disordered" evidence="3">
    <location>
        <begin position="267"/>
        <end position="293"/>
    </location>
</feature>
<feature type="signal peptide" evidence="4">
    <location>
        <begin position="1"/>
        <end position="31"/>
    </location>
</feature>
<dbReference type="Gene3D" id="2.60.120.200">
    <property type="match status" value="1"/>
</dbReference>
<dbReference type="SUPFAM" id="SSF49899">
    <property type="entry name" value="Concanavalin A-like lectins/glucanases"/>
    <property type="match status" value="1"/>
</dbReference>
<gene>
    <name evidence="6" type="ORF">EJC51_33265</name>
</gene>
<dbReference type="EMBL" id="CP034463">
    <property type="protein sequence ID" value="AZP20514.1"/>
    <property type="molecule type" value="Genomic_DNA"/>
</dbReference>
<dbReference type="PANTHER" id="PTHR46943">
    <property type="entry name" value="PENTRAXIN-RELATED PROTEIN PTX3"/>
    <property type="match status" value="1"/>
</dbReference>
<feature type="domain" description="LamG-like jellyroll fold" evidence="5">
    <location>
        <begin position="858"/>
        <end position="999"/>
    </location>
</feature>
<dbReference type="PANTHER" id="PTHR46943:SF1">
    <property type="entry name" value="PENTRAXIN-RELATED PROTEIN PTX3"/>
    <property type="match status" value="1"/>
</dbReference>
<evidence type="ECO:0000259" key="5">
    <source>
        <dbReference type="SMART" id="SM00560"/>
    </source>
</evidence>
<dbReference type="RefSeq" id="WP_126274439.1">
    <property type="nucleotide sequence ID" value="NZ_CP034463.1"/>
</dbReference>
<dbReference type="InterPro" id="IPR042837">
    <property type="entry name" value="PTX3"/>
</dbReference>
<reference evidence="6 7" key="1">
    <citation type="submission" date="2018-12" db="EMBL/GenBank/DDBJ databases">
        <authorList>
            <person name="Li K."/>
        </authorList>
    </citation>
    <scope>NUCLEOTIDE SEQUENCE [LARGE SCALE GENOMIC DNA]</scope>
    <source>
        <strain evidence="7">CR22</strain>
    </source>
</reference>
<dbReference type="InterPro" id="IPR006558">
    <property type="entry name" value="LamG-like"/>
</dbReference>
<protein>
    <recommendedName>
        <fullName evidence="5">LamG-like jellyroll fold domain-containing protein</fullName>
    </recommendedName>
</protein>
<dbReference type="GO" id="GO:0006955">
    <property type="term" value="P:immune response"/>
    <property type="evidence" value="ECO:0007669"/>
    <property type="project" value="InterPro"/>
</dbReference>
<evidence type="ECO:0000256" key="3">
    <source>
        <dbReference type="SAM" id="MobiDB-lite"/>
    </source>
</evidence>
<evidence type="ECO:0000313" key="7">
    <source>
        <dbReference type="Proteomes" id="UP000280197"/>
    </source>
</evidence>
<keyword evidence="7" id="KW-1185">Reference proteome</keyword>
<evidence type="ECO:0000256" key="1">
    <source>
        <dbReference type="ARBA" id="ARBA00022729"/>
    </source>
</evidence>
<name>A0A3Q9BZ74_9ACTN</name>
<dbReference type="Proteomes" id="UP000280197">
    <property type="component" value="Chromosome"/>
</dbReference>
<feature type="chain" id="PRO_5039530204" description="LamG-like jellyroll fold domain-containing protein" evidence="4">
    <location>
        <begin position="32"/>
        <end position="1260"/>
    </location>
</feature>
<dbReference type="SMART" id="SM00560">
    <property type="entry name" value="LamGL"/>
    <property type="match status" value="1"/>
</dbReference>
<sequence length="1260" mass="131744">MRPTRGRAARLAGAGVTLALALTLAPGMPLAADRASAAPSDATGPTASEKALAEAAATGERVEVVAERTERDTVFANPDGSTLTLEKSIVPVRVAAADGGWVRPDATLVKRADGSVGPRAAAVEMSFSGGGSGADLVTIGDAGRSVSLGWPGTLPEPRLDGARAVYEDVRPDVNLILTATPEGFRQVLEVETLEAAAAPGLRAISYDLDTDGLQARAGAAGSMEVVDGNGQVVFRSPSARMWNSAGDTADGEGLSAQSAGLRPLGAARTAGADTGSDPVPVTGPADENPLDGPGAGDESALMDVVLDKESVRVVPDAGLLTGTTQAELPLYIDPSVELNESERTVLSSDGDVFYNFSGGTNGMSVGKCGSAVIGGVTYYCGNGYVNRMYFEFAPDKLKGKHVLDAEFNVTETWSFSCDARWVDLERTNPISSSSKWPGPTKLDQMGDRNVSAGRGSACSPAQPAAPIRFHDYAEEPDENLTPTVRSFAAGSFPRLTLMLMAKSESDTVSWKRFDDDAVLTVDYVSKPATPTETGVKAGAGRVCSKSESSPSVITDPRPDLLATPETAAGGESGARLRIYFDVDVKNGTTWSDAPEPTTSSLKPTSGYVAYSSTLKGFPAQTKDWDNPLADGKLHRYRAYTHSLYNSDQSFLSSPQSDWCYFTVDSKAPQKPSITSWTTYSECVTGGSCVAGGGPGKSGTAVFGPAAGETSTNSGYRYRLSSDSAWSAWMSGTTYKATFTPPSSGTYLLHVQAKSAAYPLGGDEQIVRFLVSEGPKPVAHWNFDEPSGAAVDTSTTDSALRDDLTLSAGAVRTPDGRRGEIVKQPATETTTAVLGQDQALKVTNSAYASTTEPVLQTAASYTVAAWVRLEATGRNFTVAGQDGTYYSPFFLSYCEDSKTWCVRLADADLASTSLSNQRVNAKDPAQTGVWTHLAAVVDHDKNVLSLYVNGRLQGTDTITGNWSANGGFQIGRVKYKGAYADPFAGEVDEVTVWQAAQSDVQIAGEARLTDGPDGTGLPHLELVADLNASGASGSTIQDTTSNYGPTLTVGSGAKLDGESLVLEGTGGAESASPLVDTTGSFTVAVETMVDGAALKDKPNGYRAQVLGQRTATGSSWGLWFEKTGLDSQGHEVLDENGDPVIDEATGEPKFETWALGRWHFGLLTADGNGASVQSDAAAVLGTDVELTGAYDAQNQTISLFLVDRQGEPTQYTAPASSGGVAVGKGWLNSAWGNHVPGRVNHIRMWAGAVQSAHHKTAVVGD</sequence>
<dbReference type="AlphaFoldDB" id="A0A3Q9BZ74"/>
<evidence type="ECO:0000256" key="2">
    <source>
        <dbReference type="ARBA" id="ARBA00023157"/>
    </source>
</evidence>
<dbReference type="KEGG" id="saqu:EJC51_33265"/>
<dbReference type="InterPro" id="IPR013320">
    <property type="entry name" value="ConA-like_dom_sf"/>
</dbReference>
<keyword evidence="2" id="KW-1015">Disulfide bond</keyword>
<keyword evidence="1 4" id="KW-0732">Signal</keyword>
<organism evidence="6 7">
    <name type="scientific">Streptomyces aquilus</name>
    <dbReference type="NCBI Taxonomy" id="2548456"/>
    <lineage>
        <taxon>Bacteria</taxon>
        <taxon>Bacillati</taxon>
        <taxon>Actinomycetota</taxon>
        <taxon>Actinomycetes</taxon>
        <taxon>Kitasatosporales</taxon>
        <taxon>Streptomycetaceae</taxon>
        <taxon>Streptomyces</taxon>
    </lineage>
</organism>
<evidence type="ECO:0000313" key="6">
    <source>
        <dbReference type="EMBL" id="AZP20514.1"/>
    </source>
</evidence>
<feature type="region of interest" description="Disordered" evidence="3">
    <location>
        <begin position="35"/>
        <end position="54"/>
    </location>
</feature>
<evidence type="ECO:0000256" key="4">
    <source>
        <dbReference type="SAM" id="SignalP"/>
    </source>
</evidence>
<feature type="region of interest" description="Disordered" evidence="3">
    <location>
        <begin position="531"/>
        <end position="567"/>
    </location>
</feature>